<gene>
    <name evidence="1" type="ORF">ABQJ54_04395</name>
</gene>
<evidence type="ECO:0000313" key="2">
    <source>
        <dbReference type="Proteomes" id="UP001556220"/>
    </source>
</evidence>
<proteinExistence type="predicted"/>
<comment type="caution">
    <text evidence="1">The sequence shown here is derived from an EMBL/GenBank/DDBJ whole genome shotgun (WGS) entry which is preliminary data.</text>
</comment>
<accession>A0ABV3QBM1</accession>
<dbReference type="EMBL" id="JBFOHK010000001">
    <property type="protein sequence ID" value="MEW9570979.1"/>
    <property type="molecule type" value="Genomic_DNA"/>
</dbReference>
<protein>
    <submittedName>
        <fullName evidence="1">Uncharacterized protein</fullName>
    </submittedName>
</protein>
<sequence length="70" mass="7479">MIAKIKRAAIHGRTFNGMLHGSENPVMMALRPTGTPMSTAVYTANVLTSARMAAGMTSRARRPLDEHPAG</sequence>
<name>A0ABV3QBM1_9GAMM</name>
<evidence type="ECO:0000313" key="1">
    <source>
        <dbReference type="EMBL" id="MEW9570979.1"/>
    </source>
</evidence>
<reference evidence="1 2" key="1">
    <citation type="submission" date="2024-06" db="EMBL/GenBank/DDBJ databases">
        <authorList>
            <person name="Woo H."/>
        </authorList>
    </citation>
    <scope>NUCLEOTIDE SEQUENCE [LARGE SCALE GENOMIC DNA]</scope>
    <source>
        <strain evidence="1 2">Si-c</strain>
    </source>
</reference>
<keyword evidence="2" id="KW-1185">Reference proteome</keyword>
<dbReference type="Proteomes" id="UP001556220">
    <property type="component" value="Unassembled WGS sequence"/>
</dbReference>
<dbReference type="RefSeq" id="WP_367853047.1">
    <property type="nucleotide sequence ID" value="NZ_JBFOHK010000001.1"/>
</dbReference>
<organism evidence="1 2">
    <name type="scientific">Rhodanobacter lycopersici</name>
    <dbReference type="NCBI Taxonomy" id="3162487"/>
    <lineage>
        <taxon>Bacteria</taxon>
        <taxon>Pseudomonadati</taxon>
        <taxon>Pseudomonadota</taxon>
        <taxon>Gammaproteobacteria</taxon>
        <taxon>Lysobacterales</taxon>
        <taxon>Rhodanobacteraceae</taxon>
        <taxon>Rhodanobacter</taxon>
    </lineage>
</organism>